<evidence type="ECO:0000313" key="1">
    <source>
        <dbReference type="EMBL" id="TNJ63478.1"/>
    </source>
</evidence>
<proteinExistence type="predicted"/>
<dbReference type="RefSeq" id="WP_139605031.1">
    <property type="nucleotide sequence ID" value="NZ_VDCQ01000042.1"/>
</dbReference>
<dbReference type="OrthoDB" id="1924973at2"/>
<organism evidence="1 2">
    <name type="scientific">Paenibacillus hemerocallicola</name>
    <dbReference type="NCBI Taxonomy" id="1172614"/>
    <lineage>
        <taxon>Bacteria</taxon>
        <taxon>Bacillati</taxon>
        <taxon>Bacillota</taxon>
        <taxon>Bacilli</taxon>
        <taxon>Bacillales</taxon>
        <taxon>Paenibacillaceae</taxon>
        <taxon>Paenibacillus</taxon>
    </lineage>
</organism>
<reference evidence="1 2" key="1">
    <citation type="submission" date="2019-05" db="EMBL/GenBank/DDBJ databases">
        <title>We sequenced the genome of Paenibacillus hemerocallicola KCTC 33185 for further insight into its adaptation and study the phylogeny of Paenibacillus.</title>
        <authorList>
            <person name="Narsing Rao M.P."/>
        </authorList>
    </citation>
    <scope>NUCLEOTIDE SEQUENCE [LARGE SCALE GENOMIC DNA]</scope>
    <source>
        <strain evidence="1 2">KCTC 33185</strain>
    </source>
</reference>
<dbReference type="InterPro" id="IPR025906">
    <property type="entry name" value="YjfB_motility"/>
</dbReference>
<keyword evidence="2" id="KW-1185">Reference proteome</keyword>
<dbReference type="EMBL" id="VDCQ01000042">
    <property type="protein sequence ID" value="TNJ63478.1"/>
    <property type="molecule type" value="Genomic_DNA"/>
</dbReference>
<dbReference type="Pfam" id="PF14070">
    <property type="entry name" value="YjfB_motility"/>
    <property type="match status" value="1"/>
</dbReference>
<dbReference type="AlphaFoldDB" id="A0A5C4T344"/>
<name>A0A5C4T344_9BACL</name>
<accession>A0A5C4T344</accession>
<evidence type="ECO:0000313" key="2">
    <source>
        <dbReference type="Proteomes" id="UP000307943"/>
    </source>
</evidence>
<gene>
    <name evidence="1" type="ORF">FE784_25195</name>
</gene>
<comment type="caution">
    <text evidence="1">The sequence shown here is derived from an EMBL/GenBank/DDBJ whole genome shotgun (WGS) entry which is preliminary data.</text>
</comment>
<dbReference type="Proteomes" id="UP000307943">
    <property type="component" value="Unassembled WGS sequence"/>
</dbReference>
<protein>
    <submittedName>
        <fullName evidence="1">Putative motility protein</fullName>
    </submittedName>
</protein>
<sequence>MSVSLNAAYSQFSKSDLPLAVGIQMLSKVKESAEAQGAQLAQMLQQSVQPHLGGSLDIRA</sequence>